<dbReference type="Gene3D" id="1.20.120.450">
    <property type="entry name" value="dinb family like domain"/>
    <property type="match status" value="1"/>
</dbReference>
<proteinExistence type="predicted"/>
<dbReference type="RefSeq" id="WP_306948093.1">
    <property type="nucleotide sequence ID" value="NZ_CP132976.1"/>
</dbReference>
<accession>A0ABY9M9E2</accession>
<sequence length="170" mass="19170">MAVPQNKQDLLDAIRTTYQKLAVDLAGVPPERAHEATLEGHALGTKMSVANLVAYLIGWNLLVLKWCHAKTQGLPVDFPETGYKWNELGRLAQKFYADHSEQPYPALLQQFAAVHARIVALVEQASDTALYGSPWYEKYTQGRMIQFNTSSPYANARIRLRKWKKANDIA</sequence>
<organism evidence="1 2">
    <name type="scientific">Achromobacter seleniivolatilans</name>
    <dbReference type="NCBI Taxonomy" id="3047478"/>
    <lineage>
        <taxon>Bacteria</taxon>
        <taxon>Pseudomonadati</taxon>
        <taxon>Pseudomonadota</taxon>
        <taxon>Betaproteobacteria</taxon>
        <taxon>Burkholderiales</taxon>
        <taxon>Alcaligenaceae</taxon>
        <taxon>Achromobacter</taxon>
    </lineage>
</organism>
<keyword evidence="2" id="KW-1185">Reference proteome</keyword>
<evidence type="ECO:0000313" key="1">
    <source>
        <dbReference type="EMBL" id="WMD22813.1"/>
    </source>
</evidence>
<protein>
    <submittedName>
        <fullName evidence="1">ClbS/DfsB family four-helix bundle protein</fullName>
    </submittedName>
</protein>
<dbReference type="Proteomes" id="UP001234798">
    <property type="component" value="Chromosome"/>
</dbReference>
<dbReference type="EMBL" id="CP132976">
    <property type="protein sequence ID" value="WMD22813.1"/>
    <property type="molecule type" value="Genomic_DNA"/>
</dbReference>
<gene>
    <name evidence="1" type="ORF">RAS12_10700</name>
</gene>
<dbReference type="InterPro" id="IPR012550">
    <property type="entry name" value="DUF1706"/>
</dbReference>
<dbReference type="PANTHER" id="PTHR40658">
    <property type="match status" value="1"/>
</dbReference>
<dbReference type="PANTHER" id="PTHR40658:SF3">
    <property type="entry name" value="CLBS_DFSB FAMILY FOUR-HELIX BUNDLE PROTEIN"/>
    <property type="match status" value="1"/>
</dbReference>
<evidence type="ECO:0000313" key="2">
    <source>
        <dbReference type="Proteomes" id="UP001234798"/>
    </source>
</evidence>
<name>A0ABY9M9E2_9BURK</name>
<reference evidence="1 2" key="1">
    <citation type="submission" date="2023-08" db="EMBL/GenBank/DDBJ databases">
        <title>Achromobacter seleniivolatilans sp. nov., isolated from seleniferous soil.</title>
        <authorList>
            <person name="Zhang S."/>
            <person name="Li K."/>
            <person name="Peng J."/>
            <person name="Zhao Q."/>
            <person name="Wang H."/>
            <person name="Guo Y."/>
        </authorList>
    </citation>
    <scope>NUCLEOTIDE SEQUENCE [LARGE SCALE GENOMIC DNA]</scope>
    <source>
        <strain evidence="1 2">R39</strain>
    </source>
</reference>
<dbReference type="InterPro" id="IPR034660">
    <property type="entry name" value="DinB/YfiT-like"/>
</dbReference>
<dbReference type="Pfam" id="PF08020">
    <property type="entry name" value="DUF1706"/>
    <property type="match status" value="1"/>
</dbReference>
<dbReference type="PIRSF" id="PIRSF031551">
    <property type="entry name" value="DUF1706"/>
    <property type="match status" value="1"/>
</dbReference>
<dbReference type="SUPFAM" id="SSF109854">
    <property type="entry name" value="DinB/YfiT-like putative metalloenzymes"/>
    <property type="match status" value="1"/>
</dbReference>